<reference evidence="10" key="2">
    <citation type="submission" date="2022-09" db="EMBL/GenBank/DDBJ databases">
        <title>Draft genome sequence of Coprococcus comes strain 31264.</title>
        <authorList>
            <person name="Atsushi H."/>
            <person name="Moriya O."/>
            <person name="Mitsuo S."/>
        </authorList>
    </citation>
    <scope>NUCLEOTIDE SEQUENCE</scope>
    <source>
        <strain evidence="10">JCM 31264</strain>
    </source>
</reference>
<dbReference type="PROSITE" id="PS51352">
    <property type="entry name" value="THIOREDOXIN_2"/>
    <property type="match status" value="1"/>
</dbReference>
<evidence type="ECO:0000256" key="6">
    <source>
        <dbReference type="PIRNR" id="PIRNR000077"/>
    </source>
</evidence>
<dbReference type="PANTHER" id="PTHR45663:SF11">
    <property type="entry name" value="GEO12009P1"/>
    <property type="match status" value="1"/>
</dbReference>
<evidence type="ECO:0000313" key="10">
    <source>
        <dbReference type="EMBL" id="GLG87604.1"/>
    </source>
</evidence>
<keyword evidence="5 7" id="KW-0676">Redox-active center</keyword>
<keyword evidence="4 7" id="KW-1015">Disulfide bond</keyword>
<evidence type="ECO:0000256" key="5">
    <source>
        <dbReference type="ARBA" id="ARBA00023284"/>
    </source>
</evidence>
<dbReference type="CDD" id="cd02947">
    <property type="entry name" value="TRX_family"/>
    <property type="match status" value="1"/>
</dbReference>
<gene>
    <name evidence="9" type="primary">trxA_2</name>
    <name evidence="10" type="ORF">comes_21500</name>
    <name evidence="9" type="ORF">ERS852481_02543</name>
</gene>
<dbReference type="AlphaFoldDB" id="A0A174C850"/>
<dbReference type="EMBL" id="BSCI01000013">
    <property type="protein sequence ID" value="GLG87604.1"/>
    <property type="molecule type" value="Genomic_DNA"/>
</dbReference>
<reference evidence="10" key="3">
    <citation type="submission" date="2022-11" db="EMBL/GenBank/DDBJ databases">
        <title>Draft genome sequence of Coprococcus comes strain 31264.</title>
        <authorList>
            <person name="Hisatomi A."/>
            <person name="Ohkuma M."/>
            <person name="Sakamoto M."/>
        </authorList>
    </citation>
    <scope>NUCLEOTIDE SEQUENCE</scope>
    <source>
        <strain evidence="10">JCM 31264</strain>
    </source>
</reference>
<evidence type="ECO:0000313" key="9">
    <source>
        <dbReference type="EMBL" id="CUO64558.1"/>
    </source>
</evidence>
<proteinExistence type="inferred from homology"/>
<feature type="domain" description="Thioredoxin" evidence="8">
    <location>
        <begin position="1"/>
        <end position="106"/>
    </location>
</feature>
<evidence type="ECO:0000259" key="8">
    <source>
        <dbReference type="PROSITE" id="PS51352"/>
    </source>
</evidence>
<keyword evidence="2" id="KW-0813">Transport</keyword>
<dbReference type="InterPro" id="IPR013766">
    <property type="entry name" value="Thioredoxin_domain"/>
</dbReference>
<accession>A0A174C850</accession>
<dbReference type="SUPFAM" id="SSF52833">
    <property type="entry name" value="Thioredoxin-like"/>
    <property type="match status" value="1"/>
</dbReference>
<evidence type="ECO:0000256" key="7">
    <source>
        <dbReference type="PIRSR" id="PIRSR000077-4"/>
    </source>
</evidence>
<sequence length="107" mass="12496">MGIALITKDYENTVGKQRMPVIVEFYASWCPKCGMMYPVVERIASRYQGKWIFYKIDIDISKELAEYIGIEIVPTFVVYRDGKICGYTTGVLPEETLEERIREMLRK</sequence>
<dbReference type="PIRSF" id="PIRSF000077">
    <property type="entry name" value="Thioredoxin"/>
    <property type="match status" value="1"/>
</dbReference>
<dbReference type="PRINTS" id="PR00421">
    <property type="entry name" value="THIOREDOXIN"/>
</dbReference>
<dbReference type="GO" id="GO:0005737">
    <property type="term" value="C:cytoplasm"/>
    <property type="evidence" value="ECO:0007669"/>
    <property type="project" value="TreeGrafter"/>
</dbReference>
<reference evidence="9 11" key="1">
    <citation type="submission" date="2015-09" db="EMBL/GenBank/DDBJ databases">
        <authorList>
            <consortium name="Pathogen Informatics"/>
        </authorList>
    </citation>
    <scope>NUCLEOTIDE SEQUENCE [LARGE SCALE GENOMIC DNA]</scope>
    <source>
        <strain evidence="9 11">2789STDY5834866</strain>
    </source>
</reference>
<protein>
    <recommendedName>
        <fullName evidence="6">Thioredoxin</fullName>
    </recommendedName>
</protein>
<evidence type="ECO:0000313" key="12">
    <source>
        <dbReference type="Proteomes" id="UP001145109"/>
    </source>
</evidence>
<dbReference type="PaxDb" id="410072-ERS852525_02011"/>
<evidence type="ECO:0000256" key="1">
    <source>
        <dbReference type="ARBA" id="ARBA00008987"/>
    </source>
</evidence>
<name>A0A174C850_9FIRM</name>
<dbReference type="EMBL" id="CYZK01000020">
    <property type="protein sequence ID" value="CUO64558.1"/>
    <property type="molecule type" value="Genomic_DNA"/>
</dbReference>
<feature type="disulfide bond" description="Redox-active" evidence="7">
    <location>
        <begin position="30"/>
        <end position="33"/>
    </location>
</feature>
<comment type="similarity">
    <text evidence="1 6">Belongs to the thioredoxin family.</text>
</comment>
<dbReference type="Pfam" id="PF00085">
    <property type="entry name" value="Thioredoxin"/>
    <property type="match status" value="1"/>
</dbReference>
<dbReference type="RefSeq" id="WP_055248763.1">
    <property type="nucleotide sequence ID" value="NZ_BSCI01000013.1"/>
</dbReference>
<dbReference type="GO" id="GO:0015035">
    <property type="term" value="F:protein-disulfide reductase activity"/>
    <property type="evidence" value="ECO:0007669"/>
    <property type="project" value="InterPro"/>
</dbReference>
<dbReference type="Gene3D" id="3.40.30.10">
    <property type="entry name" value="Glutaredoxin"/>
    <property type="match status" value="1"/>
</dbReference>
<keyword evidence="3" id="KW-0249">Electron transport</keyword>
<dbReference type="InterPro" id="IPR005746">
    <property type="entry name" value="Thioredoxin"/>
</dbReference>
<dbReference type="STRING" id="410072.ERS852525_02011"/>
<evidence type="ECO:0000256" key="4">
    <source>
        <dbReference type="ARBA" id="ARBA00023157"/>
    </source>
</evidence>
<dbReference type="Proteomes" id="UP000095362">
    <property type="component" value="Unassembled WGS sequence"/>
</dbReference>
<evidence type="ECO:0000256" key="3">
    <source>
        <dbReference type="ARBA" id="ARBA00022982"/>
    </source>
</evidence>
<evidence type="ECO:0000313" key="11">
    <source>
        <dbReference type="Proteomes" id="UP000095362"/>
    </source>
</evidence>
<organism evidence="10 12">
    <name type="scientific">Coprococcus comes</name>
    <dbReference type="NCBI Taxonomy" id="410072"/>
    <lineage>
        <taxon>Bacteria</taxon>
        <taxon>Bacillati</taxon>
        <taxon>Bacillota</taxon>
        <taxon>Clostridia</taxon>
        <taxon>Lachnospirales</taxon>
        <taxon>Lachnospiraceae</taxon>
        <taxon>Coprococcus</taxon>
    </lineage>
</organism>
<dbReference type="Proteomes" id="UP001145109">
    <property type="component" value="Unassembled WGS sequence"/>
</dbReference>
<evidence type="ECO:0000256" key="2">
    <source>
        <dbReference type="ARBA" id="ARBA00022448"/>
    </source>
</evidence>
<dbReference type="InterPro" id="IPR036249">
    <property type="entry name" value="Thioredoxin-like_sf"/>
</dbReference>
<dbReference type="PANTHER" id="PTHR45663">
    <property type="entry name" value="GEO12009P1"/>
    <property type="match status" value="1"/>
</dbReference>